<dbReference type="SMART" id="SM00320">
    <property type="entry name" value="WD40"/>
    <property type="match status" value="4"/>
</dbReference>
<dbReference type="GO" id="GO:0016301">
    <property type="term" value="F:kinase activity"/>
    <property type="evidence" value="ECO:0007669"/>
    <property type="project" value="UniProtKB-KW"/>
</dbReference>
<protein>
    <submittedName>
        <fullName evidence="5">Protein kinase</fullName>
    </submittedName>
</protein>
<dbReference type="InterPro" id="IPR011009">
    <property type="entry name" value="Kinase-like_dom_sf"/>
</dbReference>
<evidence type="ECO:0000313" key="6">
    <source>
        <dbReference type="Proteomes" id="UP001589647"/>
    </source>
</evidence>
<dbReference type="SMART" id="SM00220">
    <property type="entry name" value="S_TKc"/>
    <property type="match status" value="1"/>
</dbReference>
<feature type="repeat" description="WD" evidence="3">
    <location>
        <begin position="1074"/>
        <end position="1111"/>
    </location>
</feature>
<keyword evidence="5" id="KW-0808">Transferase</keyword>
<dbReference type="RefSeq" id="WP_189654167.1">
    <property type="nucleotide sequence ID" value="NZ_BMRC01000060.1"/>
</dbReference>
<proteinExistence type="predicted"/>
<dbReference type="PROSITE" id="PS50294">
    <property type="entry name" value="WD_REPEATS_REGION"/>
    <property type="match status" value="1"/>
</dbReference>
<dbReference type="InterPro" id="IPR011047">
    <property type="entry name" value="Quinoprotein_ADH-like_sf"/>
</dbReference>
<gene>
    <name evidence="5" type="ORF">ACFFV7_40955</name>
</gene>
<evidence type="ECO:0000256" key="2">
    <source>
        <dbReference type="ARBA" id="ARBA00022737"/>
    </source>
</evidence>
<sequence length="1183" mass="125947">MLGALEVGDPQRIAGYWLAGRLGAGGQGIVFEAYDAHGVRVALKLLHGRADRVAKEVAAARQVASFCTAKILAADLAGERPHIVSEYVDGPSLRRAVTESGPVTGDGLHRLATAIATALAAIHQAGVIHRDLKPDNVLLGADGPRVIDFGIARTEEMSLTSTGALVGTPTYMAPEVLNGERAGRAADVFAWGAVMVFAATGRDPFRADNVGAVLHRVLSSEPDLSALPSSVRPLVAAALSKVPSDRPTAKGLLLALIGAQEELLAAGSRIATALPGPTAREPGLGERAEETYLGLSTDAQELVPGLLLRLVSVEEDTEEVLRRADRAELLQQDHAEAVLAGFATAGLLVQEDSGVRLAHPGLLTAWPRLREWLDAERLGLPIHRRLSATAFQWEASGRRVGDLYHGTPLEGALQWAATGRRHLTLNATERAFLDASAAATLRQTRRRRLLTGVLAVLLAIAVGASLLADQQRRTAIARGDELAASQQRVIAQRNTAAAKSVAARAPTLRATDPQLAMLLSVAAWRIAPSAETRSALHQALAQPELDTFTDPEIAGDIVYGLGRHGQTLAAAGRGRARVFDVATKKVIMTIQDIGPKVYATALSPDGMTLAVQTDKHVQLWDTRSGRRVGAGLGPPGNGVLWGRLEFDTTGRRLYTSGGYDSSQSGWWDLRTRKLLRAPDGENLMAVSPDGRFGASAKNQVWNLVTRQRVPLPDDAKRSGYAFSPDSKLLAVSGDPARTTTTTLYNLAAASERCALQVGLAHMVFSDDATLMIGQAADGGILVHVPTCRILWRGGPLAERFGADGTTLHGFAAPQVWYADYEGDYQGRRDGSVWTRDIFPGVAVSRLGAVENGPRAVLSADASRAAVRSAQNMVQVWNVPEREKIGKPIVVAEPSLGTCCAIALSPDGKFLAAAGVQVGVWEVATGRRLRRFAVKNTNIEAVSLLAFSGDGSFLAVRGLVPGDSPIETKPPVELWDWRSGKGRIINGMSALDMVTFRPDGRVLAGSGWRDVLLADVATATRVDRKLGSGAVPDGYLAFSPRGDLAAIGDPQGRMRLWDGDLTAPVGQHFVPVTPSSPITNLEFAPDGQTVASISRDGSVHLWDVASRTELGRVMGARPGVESPALAFDGNSSVLYVVDESGEFRSVAVDPARITADLCSRAGRRLTEQEWAQYFDDVPYREICP</sequence>
<evidence type="ECO:0000259" key="4">
    <source>
        <dbReference type="PROSITE" id="PS50011"/>
    </source>
</evidence>
<organism evidence="5 6">
    <name type="scientific">Nonomuraea spiralis</name>
    <dbReference type="NCBI Taxonomy" id="46182"/>
    <lineage>
        <taxon>Bacteria</taxon>
        <taxon>Bacillati</taxon>
        <taxon>Actinomycetota</taxon>
        <taxon>Actinomycetes</taxon>
        <taxon>Streptosporangiales</taxon>
        <taxon>Streptosporangiaceae</taxon>
        <taxon>Nonomuraea</taxon>
    </lineage>
</organism>
<dbReference type="PROSITE" id="PS00678">
    <property type="entry name" value="WD_REPEATS_1"/>
    <property type="match status" value="1"/>
</dbReference>
<dbReference type="InterPro" id="IPR001680">
    <property type="entry name" value="WD40_rpt"/>
</dbReference>
<dbReference type="InterPro" id="IPR008271">
    <property type="entry name" value="Ser/Thr_kinase_AS"/>
</dbReference>
<dbReference type="Gene3D" id="1.10.510.10">
    <property type="entry name" value="Transferase(Phosphotransferase) domain 1"/>
    <property type="match status" value="1"/>
</dbReference>
<dbReference type="Pfam" id="PF00400">
    <property type="entry name" value="WD40"/>
    <property type="match status" value="1"/>
</dbReference>
<feature type="domain" description="Protein kinase" evidence="4">
    <location>
        <begin position="16"/>
        <end position="264"/>
    </location>
</feature>
<dbReference type="Pfam" id="PF20703">
    <property type="entry name" value="nSTAND1"/>
    <property type="match status" value="1"/>
</dbReference>
<keyword evidence="2" id="KW-0677">Repeat</keyword>
<dbReference type="PANTHER" id="PTHR19879:SF9">
    <property type="entry name" value="TRANSCRIPTION INITIATION FACTOR TFIID SUBUNIT 5"/>
    <property type="match status" value="1"/>
</dbReference>
<dbReference type="SUPFAM" id="SSF56112">
    <property type="entry name" value="Protein kinase-like (PK-like)"/>
    <property type="match status" value="1"/>
</dbReference>
<dbReference type="CDD" id="cd14014">
    <property type="entry name" value="STKc_PknB_like"/>
    <property type="match status" value="1"/>
</dbReference>
<dbReference type="Pfam" id="PF00069">
    <property type="entry name" value="Pkinase"/>
    <property type="match status" value="1"/>
</dbReference>
<dbReference type="PROSITE" id="PS00108">
    <property type="entry name" value="PROTEIN_KINASE_ST"/>
    <property type="match status" value="1"/>
</dbReference>
<dbReference type="PANTHER" id="PTHR19879">
    <property type="entry name" value="TRANSCRIPTION INITIATION FACTOR TFIID"/>
    <property type="match status" value="1"/>
</dbReference>
<dbReference type="InterPro" id="IPR000719">
    <property type="entry name" value="Prot_kinase_dom"/>
</dbReference>
<evidence type="ECO:0000313" key="5">
    <source>
        <dbReference type="EMBL" id="MFB9207609.1"/>
    </source>
</evidence>
<dbReference type="SUPFAM" id="SSF50998">
    <property type="entry name" value="Quinoprotein alcohol dehydrogenase-like"/>
    <property type="match status" value="1"/>
</dbReference>
<dbReference type="Proteomes" id="UP001589647">
    <property type="component" value="Unassembled WGS sequence"/>
</dbReference>
<keyword evidence="6" id="KW-1185">Reference proteome</keyword>
<dbReference type="InterPro" id="IPR019775">
    <property type="entry name" value="WD40_repeat_CS"/>
</dbReference>
<keyword evidence="1 3" id="KW-0853">WD repeat</keyword>
<keyword evidence="5" id="KW-0418">Kinase</keyword>
<reference evidence="5 6" key="1">
    <citation type="submission" date="2024-09" db="EMBL/GenBank/DDBJ databases">
        <authorList>
            <person name="Sun Q."/>
            <person name="Mori K."/>
        </authorList>
    </citation>
    <scope>NUCLEOTIDE SEQUENCE [LARGE SCALE GENOMIC DNA]</scope>
    <source>
        <strain evidence="5 6">CCM 3426</strain>
    </source>
</reference>
<comment type="caution">
    <text evidence="5">The sequence shown here is derived from an EMBL/GenBank/DDBJ whole genome shotgun (WGS) entry which is preliminary data.</text>
</comment>
<dbReference type="InterPro" id="IPR015943">
    <property type="entry name" value="WD40/YVTN_repeat-like_dom_sf"/>
</dbReference>
<dbReference type="Gene3D" id="2.130.10.10">
    <property type="entry name" value="YVTN repeat-like/Quinoprotein amine dehydrogenase"/>
    <property type="match status" value="3"/>
</dbReference>
<name>A0ABV5IST3_9ACTN</name>
<evidence type="ECO:0000256" key="3">
    <source>
        <dbReference type="PROSITE-ProRule" id="PRU00221"/>
    </source>
</evidence>
<dbReference type="InterPro" id="IPR049052">
    <property type="entry name" value="nSTAND1"/>
</dbReference>
<dbReference type="PROSITE" id="PS50082">
    <property type="entry name" value="WD_REPEATS_2"/>
    <property type="match status" value="1"/>
</dbReference>
<accession>A0ABV5IST3</accession>
<dbReference type="SUPFAM" id="SSF82171">
    <property type="entry name" value="DPP6 N-terminal domain-like"/>
    <property type="match status" value="1"/>
</dbReference>
<evidence type="ECO:0000256" key="1">
    <source>
        <dbReference type="ARBA" id="ARBA00022574"/>
    </source>
</evidence>
<dbReference type="EMBL" id="JBHMEI010000062">
    <property type="protein sequence ID" value="MFB9207609.1"/>
    <property type="molecule type" value="Genomic_DNA"/>
</dbReference>
<dbReference type="PROSITE" id="PS50011">
    <property type="entry name" value="PROTEIN_KINASE_DOM"/>
    <property type="match status" value="1"/>
</dbReference>